<dbReference type="Pfam" id="PF01261">
    <property type="entry name" value="AP_endonuc_2"/>
    <property type="match status" value="1"/>
</dbReference>
<evidence type="ECO:0000313" key="3">
    <source>
        <dbReference type="Proteomes" id="UP000051451"/>
    </source>
</evidence>
<dbReference type="PATRIC" id="fig|1423750.3.peg.1175"/>
<dbReference type="GO" id="GO:0016853">
    <property type="term" value="F:isomerase activity"/>
    <property type="evidence" value="ECO:0007669"/>
    <property type="project" value="UniProtKB-KW"/>
</dbReference>
<proteinExistence type="predicted"/>
<sequence length="278" mass="30613">MKLGIRAHDLPIFNDVDQLAAELHKLNFSYVQFAPRVSLDKLTDSGKNVSFGLADSVRKTFARNKISIAVLGCYVNIIHPDIKLRAKNCQQFEKYLSLASSFGSALVATETGSVDPNFNFTKENWDGKIVEQTINEVRSLTDTAAKLGCLVGIEPGINHPIHSVGLTKRLLQEVSSPNLKIILDPANLVYQASDQATELVAEAIENFGESIYAFHLKDYAFKAGKKVVTPIGTGDAAISEMVKIIADFQCEPYVILDETPQKDFKQSLINANQIIDKL</sequence>
<dbReference type="InterPro" id="IPR013022">
    <property type="entry name" value="Xyl_isomerase-like_TIM-brl"/>
</dbReference>
<dbReference type="OrthoDB" id="2063291at2"/>
<dbReference type="InterPro" id="IPR036237">
    <property type="entry name" value="Xyl_isomerase-like_sf"/>
</dbReference>
<feature type="domain" description="Xylose isomerase-like TIM barrel" evidence="1">
    <location>
        <begin position="21"/>
        <end position="258"/>
    </location>
</feature>
<dbReference type="InterPro" id="IPR050312">
    <property type="entry name" value="IolE/XylAMocC-like"/>
</dbReference>
<dbReference type="AlphaFoldDB" id="A0A0R1VLT3"/>
<dbReference type="EMBL" id="AZGB01000016">
    <property type="protein sequence ID" value="KRM06277.1"/>
    <property type="molecule type" value="Genomic_DNA"/>
</dbReference>
<gene>
    <name evidence="2" type="ORF">FC89_GL001149</name>
</gene>
<dbReference type="PANTHER" id="PTHR12110">
    <property type="entry name" value="HYDROXYPYRUVATE ISOMERASE"/>
    <property type="match status" value="1"/>
</dbReference>
<dbReference type="GeneID" id="98319167"/>
<reference evidence="2 3" key="1">
    <citation type="journal article" date="2015" name="Genome Announc.">
        <title>Expanding the biotechnology potential of lactobacilli through comparative genomics of 213 strains and associated genera.</title>
        <authorList>
            <person name="Sun Z."/>
            <person name="Harris H.M."/>
            <person name="McCann A."/>
            <person name="Guo C."/>
            <person name="Argimon S."/>
            <person name="Zhang W."/>
            <person name="Yang X."/>
            <person name="Jeffery I.B."/>
            <person name="Cooney J.C."/>
            <person name="Kagawa T.F."/>
            <person name="Liu W."/>
            <person name="Song Y."/>
            <person name="Salvetti E."/>
            <person name="Wrobel A."/>
            <person name="Rasinkangas P."/>
            <person name="Parkhill J."/>
            <person name="Rea M.C."/>
            <person name="O'Sullivan O."/>
            <person name="Ritari J."/>
            <person name="Douillard F.P."/>
            <person name="Paul Ross R."/>
            <person name="Yang R."/>
            <person name="Briner A.E."/>
            <person name="Felis G.E."/>
            <person name="de Vos W.M."/>
            <person name="Barrangou R."/>
            <person name="Klaenhammer T.R."/>
            <person name="Caufield P.W."/>
            <person name="Cui Y."/>
            <person name="Zhang H."/>
            <person name="O'Toole P.W."/>
        </authorList>
    </citation>
    <scope>NUCLEOTIDE SEQUENCE [LARGE SCALE GENOMIC DNA]</scope>
    <source>
        <strain evidence="2 3">DSM 18630</strain>
    </source>
</reference>
<keyword evidence="2" id="KW-0413">Isomerase</keyword>
<organism evidence="2 3">
    <name type="scientific">Liquorilactobacillus ghanensis DSM 18630</name>
    <dbReference type="NCBI Taxonomy" id="1423750"/>
    <lineage>
        <taxon>Bacteria</taxon>
        <taxon>Bacillati</taxon>
        <taxon>Bacillota</taxon>
        <taxon>Bacilli</taxon>
        <taxon>Lactobacillales</taxon>
        <taxon>Lactobacillaceae</taxon>
        <taxon>Liquorilactobacillus</taxon>
    </lineage>
</organism>
<comment type="caution">
    <text evidence="2">The sequence shown here is derived from an EMBL/GenBank/DDBJ whole genome shotgun (WGS) entry which is preliminary data.</text>
</comment>
<dbReference type="SUPFAM" id="SSF51658">
    <property type="entry name" value="Xylose isomerase-like"/>
    <property type="match status" value="1"/>
</dbReference>
<dbReference type="Proteomes" id="UP000051451">
    <property type="component" value="Unassembled WGS sequence"/>
</dbReference>
<dbReference type="Gene3D" id="3.20.20.150">
    <property type="entry name" value="Divalent-metal-dependent TIM barrel enzymes"/>
    <property type="match status" value="1"/>
</dbReference>
<evidence type="ECO:0000313" key="2">
    <source>
        <dbReference type="EMBL" id="KRM06277.1"/>
    </source>
</evidence>
<evidence type="ECO:0000259" key="1">
    <source>
        <dbReference type="Pfam" id="PF01261"/>
    </source>
</evidence>
<dbReference type="STRING" id="1423750.FC89_GL001149"/>
<dbReference type="RefSeq" id="WP_057871886.1">
    <property type="nucleotide sequence ID" value="NZ_AZGB01000016.1"/>
</dbReference>
<protein>
    <submittedName>
        <fullName evidence="2">Xylose isomerase domain-containing protein TIM barrel</fullName>
    </submittedName>
</protein>
<accession>A0A0R1VLT3</accession>
<keyword evidence="3" id="KW-1185">Reference proteome</keyword>
<name>A0A0R1VLT3_9LACO</name>